<dbReference type="KEGG" id="ahg:AHOG_19010"/>
<dbReference type="Proteomes" id="UP000204221">
    <property type="component" value="Chromosome"/>
</dbReference>
<gene>
    <name evidence="2" type="ORF">AHOG_19010</name>
</gene>
<proteinExistence type="predicted"/>
<accession>A0A221W7R6</accession>
<name>A0A221W7R6_9PSEU</name>
<organism evidence="2 3">
    <name type="scientific">Actinoalloteichus hoggarensis</name>
    <dbReference type="NCBI Taxonomy" id="1470176"/>
    <lineage>
        <taxon>Bacteria</taxon>
        <taxon>Bacillati</taxon>
        <taxon>Actinomycetota</taxon>
        <taxon>Actinomycetes</taxon>
        <taxon>Pseudonocardiales</taxon>
        <taxon>Pseudonocardiaceae</taxon>
        <taxon>Actinoalloteichus</taxon>
    </lineage>
</organism>
<dbReference type="EMBL" id="CP022521">
    <property type="protein sequence ID" value="ASO21427.1"/>
    <property type="molecule type" value="Genomic_DNA"/>
</dbReference>
<evidence type="ECO:0000256" key="1">
    <source>
        <dbReference type="SAM" id="MobiDB-lite"/>
    </source>
</evidence>
<dbReference type="OrthoDB" id="3579419at2"/>
<feature type="region of interest" description="Disordered" evidence="1">
    <location>
        <begin position="1"/>
        <end position="22"/>
    </location>
</feature>
<dbReference type="RefSeq" id="WP_093942575.1">
    <property type="nucleotide sequence ID" value="NZ_CP022521.1"/>
</dbReference>
<dbReference type="AlphaFoldDB" id="A0A221W7R6"/>
<protein>
    <submittedName>
        <fullName evidence="2">Uncharacterized protein</fullName>
    </submittedName>
</protein>
<evidence type="ECO:0000313" key="3">
    <source>
        <dbReference type="Proteomes" id="UP000204221"/>
    </source>
</evidence>
<evidence type="ECO:0000313" key="2">
    <source>
        <dbReference type="EMBL" id="ASO21427.1"/>
    </source>
</evidence>
<reference evidence="2 3" key="1">
    <citation type="submission" date="2017-07" db="EMBL/GenBank/DDBJ databases">
        <title>Complete genome sequence of Actinoalloteichus hoggarensis DSM 45943, type strain of Actinoalloteichus hoggarensis.</title>
        <authorList>
            <person name="Ruckert C."/>
            <person name="Nouioui I."/>
            <person name="Willmese J."/>
            <person name="van Wezel G."/>
            <person name="Klenk H.-P."/>
            <person name="Kalinowski J."/>
            <person name="Zotchev S.B."/>
        </authorList>
    </citation>
    <scope>NUCLEOTIDE SEQUENCE [LARGE SCALE GENOMIC DNA]</scope>
    <source>
        <strain evidence="2 3">DSM 45943</strain>
    </source>
</reference>
<sequence>MNADQRPNPMVLSTRRESESDAAADHANAIAEVEQAIRLLDGLDELATAAHVARFDAVHAALGDALSGIDRI</sequence>
<keyword evidence="3" id="KW-1185">Reference proteome</keyword>